<dbReference type="GO" id="GO:0080120">
    <property type="term" value="P:CAAX-box protein maturation"/>
    <property type="evidence" value="ECO:0007669"/>
    <property type="project" value="UniProtKB-ARBA"/>
</dbReference>
<dbReference type="PANTHER" id="PTHR35797">
    <property type="entry name" value="PROTEASE-RELATED"/>
    <property type="match status" value="1"/>
</dbReference>
<feature type="domain" description="CAAX prenyl protease 2/Lysostaphin resistance protein A-like" evidence="2">
    <location>
        <begin position="118"/>
        <end position="226"/>
    </location>
</feature>
<evidence type="ECO:0000313" key="3">
    <source>
        <dbReference type="EMBL" id="CEA16218.1"/>
    </source>
</evidence>
<keyword evidence="1" id="KW-0472">Membrane</keyword>
<proteinExistence type="predicted"/>
<dbReference type="InterPro" id="IPR042150">
    <property type="entry name" value="MmRce1-like"/>
</dbReference>
<dbReference type="OrthoDB" id="9777755at2"/>
<keyword evidence="1" id="KW-0812">Transmembrane</keyword>
<sequence length="269" mass="30121">MNKKLALFIVITYAISWAAWLPILDKIESSPFESAPLVLLLFFIGAYSPTITAILLTAALEGKRGIKELFSRFRLKSVKKRWIIISLLVGPFIYSLAFVLYVLFDGSIGDVNYGLLPWLPIVFIVPIVFGPLAEEIGWRGYLLPMLSPKSKPIQSSLLVGFIWALWHAPLFFAKSGTAISGFTITIPLVVLFFIAVIASSFIYTWAYNNTLGNLSIAIFIHLSMNSSGTIRGMLFPEMTLEESLQYYIYYTAVLCSVIIIGFIILRKKV</sequence>
<feature type="transmembrane region" description="Helical" evidence="1">
    <location>
        <begin position="153"/>
        <end position="172"/>
    </location>
</feature>
<feature type="transmembrane region" description="Helical" evidence="1">
    <location>
        <begin position="214"/>
        <end position="234"/>
    </location>
</feature>
<keyword evidence="4" id="KW-1185">Reference proteome</keyword>
<dbReference type="EMBL" id="LN515532">
    <property type="protein sequence ID" value="CEA16218.1"/>
    <property type="molecule type" value="Genomic_DNA"/>
</dbReference>
<feature type="transmembrane region" description="Helical" evidence="1">
    <location>
        <begin position="246"/>
        <end position="265"/>
    </location>
</feature>
<evidence type="ECO:0000313" key="4">
    <source>
        <dbReference type="Proteomes" id="UP000032417"/>
    </source>
</evidence>
<feature type="transmembrane region" description="Helical" evidence="1">
    <location>
        <begin position="34"/>
        <end position="60"/>
    </location>
</feature>
<organism evidence="3 4">
    <name type="scientific">Fermentimonas caenicola</name>
    <dbReference type="NCBI Taxonomy" id="1562970"/>
    <lineage>
        <taxon>Bacteria</taxon>
        <taxon>Pseudomonadati</taxon>
        <taxon>Bacteroidota</taxon>
        <taxon>Bacteroidia</taxon>
        <taxon>Bacteroidales</taxon>
        <taxon>Dysgonomonadaceae</taxon>
        <taxon>Fermentimonas</taxon>
    </lineage>
</organism>
<dbReference type="HOGENOM" id="CLU_064706_4_0_10"/>
<feature type="transmembrane region" description="Helical" evidence="1">
    <location>
        <begin position="115"/>
        <end position="133"/>
    </location>
</feature>
<name>A0A098C1C3_9BACT</name>
<evidence type="ECO:0000259" key="2">
    <source>
        <dbReference type="Pfam" id="PF02517"/>
    </source>
</evidence>
<keyword evidence="1" id="KW-1133">Transmembrane helix</keyword>
<protein>
    <recommendedName>
        <fullName evidence="2">CAAX prenyl protease 2/Lysostaphin resistance protein A-like domain-containing protein</fullName>
    </recommendedName>
</protein>
<dbReference type="Proteomes" id="UP000032417">
    <property type="component" value="Chromosome 1"/>
</dbReference>
<dbReference type="InterPro" id="IPR003675">
    <property type="entry name" value="Rce1/LyrA-like_dom"/>
</dbReference>
<accession>A0A098C1C3</accession>
<feature type="transmembrane region" description="Helical" evidence="1">
    <location>
        <begin position="81"/>
        <end position="103"/>
    </location>
</feature>
<evidence type="ECO:0000256" key="1">
    <source>
        <dbReference type="SAM" id="Phobius"/>
    </source>
</evidence>
<dbReference type="GO" id="GO:0004175">
    <property type="term" value="F:endopeptidase activity"/>
    <property type="evidence" value="ECO:0007669"/>
    <property type="project" value="UniProtKB-ARBA"/>
</dbReference>
<dbReference type="STRING" id="1562970.ING2E5B_1470"/>
<dbReference type="Pfam" id="PF02517">
    <property type="entry name" value="Rce1-like"/>
    <property type="match status" value="1"/>
</dbReference>
<feature type="transmembrane region" description="Helical" evidence="1">
    <location>
        <begin position="178"/>
        <end position="202"/>
    </location>
</feature>
<gene>
    <name evidence="3" type="ORF">ING2E5B_1470</name>
</gene>
<reference evidence="3 4" key="1">
    <citation type="submission" date="2014-08" db="EMBL/GenBank/DDBJ databases">
        <authorList>
            <person name="Wibberg D."/>
        </authorList>
    </citation>
    <scope>NUCLEOTIDE SEQUENCE [LARGE SCALE GENOMIC DNA]</scope>
    <source>
        <strain evidence="4">ING2-E5B</strain>
    </source>
</reference>
<dbReference type="PANTHER" id="PTHR35797:SF1">
    <property type="entry name" value="PROTEASE"/>
    <property type="match status" value="1"/>
</dbReference>
<dbReference type="KEGG" id="pbt:ING2E5B_1470"/>
<dbReference type="AlphaFoldDB" id="A0A098C1C3"/>